<dbReference type="Gene3D" id="3.20.20.150">
    <property type="entry name" value="Divalent-metal-dependent TIM barrel enzymes"/>
    <property type="match status" value="1"/>
</dbReference>
<evidence type="ECO:0000259" key="1">
    <source>
        <dbReference type="Pfam" id="PF01261"/>
    </source>
</evidence>
<evidence type="ECO:0000313" key="2">
    <source>
        <dbReference type="EMBL" id="BBI32839.1"/>
    </source>
</evidence>
<feature type="domain" description="Xylose isomerase-like TIM barrel" evidence="1">
    <location>
        <begin position="33"/>
        <end position="267"/>
    </location>
</feature>
<protein>
    <recommendedName>
        <fullName evidence="1">Xylose isomerase-like TIM barrel domain-containing protein</fullName>
    </recommendedName>
</protein>
<organism evidence="2 3">
    <name type="scientific">Cohnella abietis</name>
    <dbReference type="NCBI Taxonomy" id="2507935"/>
    <lineage>
        <taxon>Bacteria</taxon>
        <taxon>Bacillati</taxon>
        <taxon>Bacillota</taxon>
        <taxon>Bacilli</taxon>
        <taxon>Bacillales</taxon>
        <taxon>Paenibacillaceae</taxon>
        <taxon>Cohnella</taxon>
    </lineage>
</organism>
<dbReference type="InterPro" id="IPR013022">
    <property type="entry name" value="Xyl_isomerase-like_TIM-brl"/>
</dbReference>
<proteinExistence type="predicted"/>
<dbReference type="Proteomes" id="UP000289856">
    <property type="component" value="Chromosome"/>
</dbReference>
<dbReference type="KEGG" id="cohn:KCTCHS21_22380"/>
<accession>A0A3T1D494</accession>
<gene>
    <name evidence="2" type="ORF">KCTCHS21_22380</name>
</gene>
<dbReference type="InterPro" id="IPR050312">
    <property type="entry name" value="IolE/XylAMocC-like"/>
</dbReference>
<dbReference type="RefSeq" id="WP_130607669.1">
    <property type="nucleotide sequence ID" value="NZ_AP019400.1"/>
</dbReference>
<reference evidence="2 3" key="1">
    <citation type="submission" date="2019-01" db="EMBL/GenBank/DDBJ databases">
        <title>Complete genome sequence of Cohnella hallensis HS21 isolated from Korean fir (Abies koreana) rhizospheric soil.</title>
        <authorList>
            <person name="Jiang L."/>
            <person name="Kang S.W."/>
            <person name="Kim S."/>
            <person name="Jung J."/>
            <person name="Kim C.Y."/>
            <person name="Kim D.H."/>
            <person name="Kim S.W."/>
            <person name="Lee J."/>
        </authorList>
    </citation>
    <scope>NUCLEOTIDE SEQUENCE [LARGE SCALE GENOMIC DNA]</scope>
    <source>
        <strain evidence="2 3">HS21</strain>
    </source>
</reference>
<keyword evidence="3" id="KW-1185">Reference proteome</keyword>
<dbReference type="OrthoDB" id="128241at2"/>
<dbReference type="PANTHER" id="PTHR12110">
    <property type="entry name" value="HYDROXYPYRUVATE ISOMERASE"/>
    <property type="match status" value="1"/>
</dbReference>
<dbReference type="AlphaFoldDB" id="A0A3T1D494"/>
<dbReference type="PANTHER" id="PTHR12110:SF21">
    <property type="entry name" value="XYLOSE ISOMERASE-LIKE TIM BARREL DOMAIN-CONTAINING PROTEIN"/>
    <property type="match status" value="1"/>
</dbReference>
<dbReference type="EMBL" id="AP019400">
    <property type="protein sequence ID" value="BBI32839.1"/>
    <property type="molecule type" value="Genomic_DNA"/>
</dbReference>
<name>A0A3T1D494_9BACL</name>
<evidence type="ECO:0000313" key="3">
    <source>
        <dbReference type="Proteomes" id="UP000289856"/>
    </source>
</evidence>
<dbReference type="InterPro" id="IPR036237">
    <property type="entry name" value="Xyl_isomerase-like_sf"/>
</dbReference>
<sequence length="277" mass="30906">MRLGGYVKSAFDGPEQWANEVLRHGYRATPCPIDYKADDATVTAYKEIAQRSDIVISEVGAWGNPISPDASLRATAIEFAQKQLELADRIEARVCVNITGSKSAQWDGPHSDNFTDDTFALIVDSIREIIDAVKPTRTFYALETMPWAFPDSADSYLQLLSAVDRPQLAVHFDPVNMISSPRVLYRNGHMIRDFIAKLGPHIRNCHAKDISIGSKLTVHLEETLPGTGQLDYVTFLTELSRLDPDLPLLIEHLDREEDYLQAFSYIKGTAVELGIPC</sequence>
<dbReference type="Pfam" id="PF01261">
    <property type="entry name" value="AP_endonuc_2"/>
    <property type="match status" value="1"/>
</dbReference>
<dbReference type="SUPFAM" id="SSF51658">
    <property type="entry name" value="Xylose isomerase-like"/>
    <property type="match status" value="1"/>
</dbReference>